<sequence>MTEHDKGLFQEDSEKVIKKGRKQGFIGGFKRGLKDTLEGSDDTFIQKLIKKLNI</sequence>
<accession>A0A4U9RIJ7</accession>
<protein>
    <submittedName>
        <fullName evidence="1">Uncharacterized protein</fullName>
    </submittedName>
</protein>
<reference evidence="1 2" key="1">
    <citation type="submission" date="2019-05" db="EMBL/GenBank/DDBJ databases">
        <authorList>
            <consortium name="Pathogen Informatics"/>
        </authorList>
    </citation>
    <scope>NUCLEOTIDE SEQUENCE [LARGE SCALE GENOMIC DNA]</scope>
    <source>
        <strain evidence="1 2">NCTC503</strain>
    </source>
</reference>
<dbReference type="EMBL" id="LR590481">
    <property type="protein sequence ID" value="VTQ91794.1"/>
    <property type="molecule type" value="Genomic_DNA"/>
</dbReference>
<proteinExistence type="predicted"/>
<dbReference type="KEGG" id="hhw:NCTC503_01857"/>
<dbReference type="AlphaFoldDB" id="A0A4U9RIJ7"/>
<evidence type="ECO:0000313" key="2">
    <source>
        <dbReference type="Proteomes" id="UP000308489"/>
    </source>
</evidence>
<gene>
    <name evidence="1" type="ORF">NCTC503_01857</name>
</gene>
<dbReference type="Proteomes" id="UP000308489">
    <property type="component" value="Chromosome 1"/>
</dbReference>
<keyword evidence="2" id="KW-1185">Reference proteome</keyword>
<organism evidence="1 2">
    <name type="scientific">Hathewaya histolytica</name>
    <name type="common">Clostridium histolyticum</name>
    <dbReference type="NCBI Taxonomy" id="1498"/>
    <lineage>
        <taxon>Bacteria</taxon>
        <taxon>Bacillati</taxon>
        <taxon>Bacillota</taxon>
        <taxon>Clostridia</taxon>
        <taxon>Eubacteriales</taxon>
        <taxon>Clostridiaceae</taxon>
        <taxon>Hathewaya</taxon>
    </lineage>
</organism>
<name>A0A4U9RIJ7_HATHI</name>
<dbReference type="RefSeq" id="WP_171012031.1">
    <property type="nucleotide sequence ID" value="NZ_CBCRUQ010000003.1"/>
</dbReference>
<evidence type="ECO:0000313" key="1">
    <source>
        <dbReference type="EMBL" id="VTQ91794.1"/>
    </source>
</evidence>